<dbReference type="Proteomes" id="UP000230066">
    <property type="component" value="Unassembled WGS sequence"/>
</dbReference>
<feature type="compositionally biased region" description="Polar residues" evidence="15">
    <location>
        <begin position="4752"/>
        <end position="4762"/>
    </location>
</feature>
<feature type="domain" description="AAA+ ATPase" evidence="16">
    <location>
        <begin position="2682"/>
        <end position="2830"/>
    </location>
</feature>
<evidence type="ECO:0000256" key="5">
    <source>
        <dbReference type="ARBA" id="ARBA00022737"/>
    </source>
</evidence>
<keyword evidence="11" id="KW-0505">Motor protein</keyword>
<comment type="similarity">
    <text evidence="2">Belongs to the dynein heavy chain family.</text>
</comment>
<dbReference type="Gene3D" id="3.10.490.20">
    <property type="match status" value="1"/>
</dbReference>
<feature type="coiled-coil region" evidence="14">
    <location>
        <begin position="3307"/>
        <end position="3334"/>
    </location>
</feature>
<dbReference type="InterPro" id="IPR013594">
    <property type="entry name" value="Dynein_heavy_tail"/>
</dbReference>
<reference evidence="17" key="1">
    <citation type="submission" date="2019-03" db="EMBL/GenBank/DDBJ databases">
        <title>Improved annotation for the trematode Fasciola hepatica.</title>
        <authorList>
            <person name="Choi Y.-J."/>
            <person name="Martin J."/>
            <person name="Mitreva M."/>
        </authorList>
    </citation>
    <scope>NUCLEOTIDE SEQUENCE [LARGE SCALE GENOMIC DNA]</scope>
</reference>
<keyword evidence="12" id="KW-0206">Cytoskeleton</keyword>
<dbReference type="Gene3D" id="3.40.50.300">
    <property type="entry name" value="P-loop containing nucleotide triphosphate hydrolases"/>
    <property type="match status" value="5"/>
</dbReference>
<dbReference type="EMBL" id="JXXN02000622">
    <property type="protein sequence ID" value="THD26812.1"/>
    <property type="molecule type" value="Genomic_DNA"/>
</dbReference>
<dbReference type="InterPro" id="IPR041589">
    <property type="entry name" value="DNAH3_AAA_lid_1"/>
</dbReference>
<dbReference type="Gene3D" id="1.20.920.20">
    <property type="match status" value="1"/>
</dbReference>
<evidence type="ECO:0000256" key="3">
    <source>
        <dbReference type="ARBA" id="ARBA00022490"/>
    </source>
</evidence>
<keyword evidence="4" id="KW-0493">Microtubule</keyword>
<organism evidence="17 18">
    <name type="scientific">Fasciola hepatica</name>
    <name type="common">Liver fluke</name>
    <dbReference type="NCBI Taxonomy" id="6192"/>
    <lineage>
        <taxon>Eukaryota</taxon>
        <taxon>Metazoa</taxon>
        <taxon>Spiralia</taxon>
        <taxon>Lophotrochozoa</taxon>
        <taxon>Platyhelminthes</taxon>
        <taxon>Trematoda</taxon>
        <taxon>Digenea</taxon>
        <taxon>Plagiorchiida</taxon>
        <taxon>Echinostomata</taxon>
        <taxon>Echinostomatoidea</taxon>
        <taxon>Fasciolidae</taxon>
        <taxon>Fasciola</taxon>
    </lineage>
</organism>
<dbReference type="Pfam" id="PF12781">
    <property type="entry name" value="AAA_9"/>
    <property type="match status" value="1"/>
</dbReference>
<dbReference type="Pfam" id="PF08393">
    <property type="entry name" value="DHC_N2"/>
    <property type="match status" value="1"/>
</dbReference>
<dbReference type="Pfam" id="PF03028">
    <property type="entry name" value="Dynein_heavy"/>
    <property type="match status" value="1"/>
</dbReference>
<dbReference type="InterPro" id="IPR042219">
    <property type="entry name" value="AAA_lid_11_sf"/>
</dbReference>
<accession>A0A4E0S1S9</accession>
<dbReference type="GO" id="GO:0007018">
    <property type="term" value="P:microtubule-based movement"/>
    <property type="evidence" value="ECO:0007669"/>
    <property type="project" value="InterPro"/>
</dbReference>
<dbReference type="Pfam" id="PF08385">
    <property type="entry name" value="DHC_N1"/>
    <property type="match status" value="1"/>
</dbReference>
<evidence type="ECO:0000256" key="13">
    <source>
        <dbReference type="ARBA" id="ARBA00023273"/>
    </source>
</evidence>
<dbReference type="GO" id="GO:0005874">
    <property type="term" value="C:microtubule"/>
    <property type="evidence" value="ECO:0007669"/>
    <property type="project" value="UniProtKB-KW"/>
</dbReference>
<dbReference type="GO" id="GO:0045505">
    <property type="term" value="F:dynein intermediate chain binding"/>
    <property type="evidence" value="ECO:0007669"/>
    <property type="project" value="InterPro"/>
</dbReference>
<evidence type="ECO:0000256" key="4">
    <source>
        <dbReference type="ARBA" id="ARBA00022701"/>
    </source>
</evidence>
<dbReference type="Gene3D" id="6.10.140.1060">
    <property type="match status" value="1"/>
</dbReference>
<keyword evidence="10" id="KW-0969">Cilium</keyword>
<dbReference type="InterPro" id="IPR041658">
    <property type="entry name" value="AAA_lid_11"/>
</dbReference>
<dbReference type="Pfam" id="PF17852">
    <property type="entry name" value="Dynein_AAA_lid"/>
    <property type="match status" value="1"/>
</dbReference>
<keyword evidence="18" id="KW-1185">Reference proteome</keyword>
<keyword evidence="6" id="KW-0547">Nucleotide-binding</keyword>
<comment type="subcellular location">
    <subcellularLocation>
        <location evidence="1">Cytoplasm</location>
        <location evidence="1">Cytoskeleton</location>
        <location evidence="1">Cilium axoneme</location>
    </subcellularLocation>
</comment>
<dbReference type="InterPro" id="IPR024317">
    <property type="entry name" value="Dynein_heavy_chain_D4_dom"/>
</dbReference>
<dbReference type="InterPro" id="IPR041466">
    <property type="entry name" value="Dynein_AAA5_ext"/>
</dbReference>
<dbReference type="PANTHER" id="PTHR46532:SF4">
    <property type="entry name" value="AAA+ ATPASE DOMAIN-CONTAINING PROTEIN"/>
    <property type="match status" value="1"/>
</dbReference>
<evidence type="ECO:0000256" key="7">
    <source>
        <dbReference type="ARBA" id="ARBA00022840"/>
    </source>
</evidence>
<dbReference type="SUPFAM" id="SSF52540">
    <property type="entry name" value="P-loop containing nucleoside triphosphate hydrolases"/>
    <property type="match status" value="4"/>
</dbReference>
<evidence type="ECO:0000313" key="18">
    <source>
        <dbReference type="Proteomes" id="UP000230066"/>
    </source>
</evidence>
<evidence type="ECO:0000256" key="12">
    <source>
        <dbReference type="ARBA" id="ARBA00023212"/>
    </source>
</evidence>
<dbReference type="Gene3D" id="1.10.472.130">
    <property type="match status" value="1"/>
</dbReference>
<feature type="domain" description="AAA+ ATPase" evidence="16">
    <location>
        <begin position="2075"/>
        <end position="2222"/>
    </location>
</feature>
<dbReference type="Gene3D" id="1.10.8.710">
    <property type="match status" value="1"/>
</dbReference>
<dbReference type="InterPro" id="IPR026983">
    <property type="entry name" value="DHC"/>
</dbReference>
<dbReference type="FunFam" id="3.20.180.20:FF:000001">
    <property type="entry name" value="Dynein axonemal heavy chain 5"/>
    <property type="match status" value="1"/>
</dbReference>
<feature type="coiled-coil region" evidence="14">
    <location>
        <begin position="3527"/>
        <end position="3575"/>
    </location>
</feature>
<evidence type="ECO:0000313" key="17">
    <source>
        <dbReference type="EMBL" id="THD26812.1"/>
    </source>
</evidence>
<dbReference type="FunFam" id="3.40.50.300:FF:000049">
    <property type="entry name" value="Dynein, axonemal, heavy chain 5"/>
    <property type="match status" value="1"/>
</dbReference>
<dbReference type="InterPro" id="IPR042228">
    <property type="entry name" value="Dynein_linker_3"/>
</dbReference>
<proteinExistence type="inferred from homology"/>
<keyword evidence="8" id="KW-0243">Dynein</keyword>
<dbReference type="FunFam" id="1.10.8.720:FF:000004">
    <property type="entry name" value="Dynein heavy chain 5, axonemal"/>
    <property type="match status" value="1"/>
</dbReference>
<dbReference type="InterPro" id="IPR043160">
    <property type="entry name" value="Dynein_C_barrel"/>
</dbReference>
<keyword evidence="3" id="KW-0963">Cytoplasm</keyword>
<dbReference type="FunFam" id="1.20.920.30:FF:000002">
    <property type="entry name" value="Dynein axonemal heavy chain 3"/>
    <property type="match status" value="1"/>
</dbReference>
<dbReference type="InterPro" id="IPR003593">
    <property type="entry name" value="AAA+_ATPase"/>
</dbReference>
<dbReference type="Pfam" id="PF18199">
    <property type="entry name" value="Dynein_C"/>
    <property type="match status" value="2"/>
</dbReference>
<dbReference type="Gene3D" id="1.10.8.1220">
    <property type="match status" value="1"/>
</dbReference>
<dbReference type="GO" id="GO:0005858">
    <property type="term" value="C:axonemal dynein complex"/>
    <property type="evidence" value="ECO:0007669"/>
    <property type="project" value="TreeGrafter"/>
</dbReference>
<feature type="compositionally biased region" description="Basic and acidic residues" evidence="15">
    <location>
        <begin position="1155"/>
        <end position="1166"/>
    </location>
</feature>
<dbReference type="FunFam" id="3.40.50.300:FF:000044">
    <property type="entry name" value="Dynein heavy chain 5, axonemal"/>
    <property type="match status" value="1"/>
</dbReference>
<dbReference type="GO" id="GO:0005524">
    <property type="term" value="F:ATP binding"/>
    <property type="evidence" value="ECO:0007669"/>
    <property type="project" value="UniProtKB-KW"/>
</dbReference>
<dbReference type="InterPro" id="IPR042222">
    <property type="entry name" value="Dynein_2_N"/>
</dbReference>
<evidence type="ECO:0000256" key="1">
    <source>
        <dbReference type="ARBA" id="ARBA00004430"/>
    </source>
</evidence>
<dbReference type="PROSITE" id="PS00675">
    <property type="entry name" value="SIGMA54_INTERACT_1"/>
    <property type="match status" value="1"/>
</dbReference>
<dbReference type="PANTHER" id="PTHR46532">
    <property type="entry name" value="MALE FERTILITY FACTOR KL5"/>
    <property type="match status" value="1"/>
</dbReference>
<evidence type="ECO:0000256" key="2">
    <source>
        <dbReference type="ARBA" id="ARBA00008887"/>
    </source>
</evidence>
<evidence type="ECO:0000256" key="11">
    <source>
        <dbReference type="ARBA" id="ARBA00023175"/>
    </source>
</evidence>
<dbReference type="SMART" id="SM00382">
    <property type="entry name" value="AAA"/>
    <property type="match status" value="3"/>
</dbReference>
<dbReference type="Gene3D" id="1.20.1270.280">
    <property type="match status" value="1"/>
</dbReference>
<gene>
    <name evidence="17" type="ORF">D915_002328</name>
</gene>
<evidence type="ECO:0000256" key="8">
    <source>
        <dbReference type="ARBA" id="ARBA00023017"/>
    </source>
</evidence>
<dbReference type="Pfam" id="PF12775">
    <property type="entry name" value="AAA_7"/>
    <property type="match status" value="1"/>
</dbReference>
<dbReference type="GO" id="GO:0051959">
    <property type="term" value="F:dynein light intermediate chain binding"/>
    <property type="evidence" value="ECO:0007669"/>
    <property type="project" value="InterPro"/>
</dbReference>
<dbReference type="InterPro" id="IPR013602">
    <property type="entry name" value="Dynein_heavy_linker"/>
</dbReference>
<feature type="region of interest" description="Disordered" evidence="15">
    <location>
        <begin position="1139"/>
        <end position="1179"/>
    </location>
</feature>
<dbReference type="Gene3D" id="3.20.180.20">
    <property type="entry name" value="Dynein heavy chain, N-terminal domain 2"/>
    <property type="match status" value="1"/>
</dbReference>
<name>A0A4E0S1S9_FASHE</name>
<keyword evidence="13" id="KW-0966">Cell projection</keyword>
<evidence type="ECO:0000256" key="10">
    <source>
        <dbReference type="ARBA" id="ARBA00023069"/>
    </source>
</evidence>
<dbReference type="InterPro" id="IPR035699">
    <property type="entry name" value="AAA_6"/>
</dbReference>
<dbReference type="Gene3D" id="1.10.287.2620">
    <property type="match status" value="1"/>
</dbReference>
<evidence type="ECO:0000256" key="6">
    <source>
        <dbReference type="ARBA" id="ARBA00022741"/>
    </source>
</evidence>
<dbReference type="InterPro" id="IPR027417">
    <property type="entry name" value="P-loop_NTPase"/>
</dbReference>
<sequence>MITSKGLMADAIKATHRAKEKRAIRRATLGKIHMMIIHIGAGRFGVSESVAEACLVNSDGLEIVNKFIASKTQSAAMGIYEEDSALVYCEPADARLNGSGALFLIKCNDGRPLTEENFRESVSCILLKQDKTPLRSYRDIMSDIFVPLMGTQKNHLGNLKLEQKQKFVNEVKNYLLALDCTSACLQEKVQLTNCREVNLEGMRDHARCSEYAQNLSTLGAIEECACRWMRQISLEIRELDLAREENENDGPHTEVKFWKQRMTRFNSLCDQLRRKEVVNVISVLKLAQSNSLTTWMELDRRVTSAYNEAKENSKFLQAVENNCAPLYRGKIPEMKSSVVKLMHVLRLIFTYSTHYRTFTNMTILFSKITNQMIRSCVDYLTDGGTRKIWEQPVDLILNKLKDCIDLNEAYQAAYRSLCDDQANEGSYSKFNFSEIQIFGNFDAFTARLQAISFILHNIKIYGALKDVPLEEKNELLKELEVLHSEISSKDYDYLSIGNLKFAKDLERFTSGLRLLEQHVEQALNQYISSCGNVYISLLRLLRMETVDFPLPGQLARCKRLFTAYRAEMDYVATAYTLNCNDPPMDRDMPPYAGRIAWARRYYLRLSQSMSLFWNKAPHLRDSKEFYKAVGRYNRLCEALVAYEILTYRSWKRQIKQRIQGFNAPLLVMVKHDDKVLELVNLDSDIAMLFREIVCMDRFGCPIPSIARDMFLRSSFIKTRRNKLQDMLNRVNQVLNRLTPEMEKMLAVRLYDFYQTYYRGFYEHDWYSSVADKWMEEVEGKINELDAILDQASNLLKGQINDVINKIAACPLISLPEPMDTTEAEHASVSDGDIMFSIIASHFSSSMGRVSTVYRGPWRSVAWDLHDLVRTIHRRSLKGAMEMQLMSVSVEEAANRYINLLSGEFYDYMERFDQMDRQDIISELGEEEGGLESRHAPPSFENSRRVRIPFNTVQGHHEIERRQNLTAKIYATIEDQLRSFGQKTLEAVIKAVRSALEELWRHFGMREASNLLKDVPVGRKVDAGNAKPRPLIKCDVFLSNDKLVLRPSMDEIQTAIRVIIGCLVTATKLVGKWTEANQRTEKLLAPGLRSLVARFPVTRTIHGKHDSCIQQETKKDASLYERSSVALIHSAAAFLGAVKGGSGTSTGSPGNADQGSWRESESEEKVPRRTGSVVSPLLSTESGEHKELEVNCYQDVRHDREVYRAQTMLVTWQNTMKKVLFLTRGLLKELKSVTEPLEIFSRLWTITPERNLNDFLRKIGEPSLADFEEKFQELQEVSSKLDRLCEIYVVGPLEVHTSSFRNIARQYLEEHKNVFMHKCMEKYMTEIHPMSSAVDEYDRIVCRTIGNLDDIYYAVETLAKLRSNQVDMDMKLIQAEEAQAVLNRYELDFPQEFADRIEATRWAYNRLMDHATVTMSRIEELQHAFRKELIETSLQVRQKIREFTDEYAERGPMNPGLTQYEMWDRQVLFRSAHEHLMRKATSCVRGERLFGIVPIQLDGMKQIGQQLNLLQRLYCLYSDVNKTIHAYHTIYWRDADLLLLQEKLTEFQTKCNALPKTLKSWPAYTELETRLNELVGKLPMLSMLRNAAIKSRHWEQIESVVDVPNLDPTSGDVTVGTILSLPIGPSDAQMREQVEEICIGAAREKDIETRLNAVVEEWSCQSLQMVPFKNRGNLLLRTERIQELIQQLEESMLVLAALSNNRYNTPFRKKIQHWIQSLSATCETLETWLRVQSLWVYLEAVFVGGDIAKQLPSEAKTFQNIDRNWVKLMERTGDSANVVAYCNTDSSLQELLPRLQEQLEACQRSLSGYLERKRRVFPRFFFVSDSVLLEILGHASDPLSVQKHLLAVFDNTRSLSFTSPDLPNTIEEVHSSEGETMKLSIPTDCDGPVESWLQNLLTSIHVSLHDLIRAAYAAIQEPDFQLLPFLNSYPSQVGILGLQFIWTRDAVFALEDVRFDGKAMFSTNKHFQRILLQLIDHTTSDLSSAERKKYEIFITIQIHQKDIFEDLCKQGIRSPQDFEWTKQTRAEYREDLDKCVISITDVKFEYQNEFLGCAERLVITPLTDRCYITLAQALSLGFGGCPTGPAGTGKTETIKDMGRCLGQYVVVFNCSDQMDFRGLGRIFKGLAQSGSWGCFDEFNRLDLPVLSVAAMQIAIVLQAKREDKASVMFSDGDMIALNPEFGIFITMNPGYSGRQRLPENLKTSFRLVAMMVPDRQIIIRVRLAACGFVNNAQLACKFHCLNQLCEEQLTKQVHYDFGLRNVLSVLRNLGEIRRQNMEEPEEHTMMRVLRDMNLSKLVDQDEPLFLSLLRDIFPDEIVEKDNNRDVMDVVIERQTVQDHLIPHKPWLVKILNLHEMLRVRHGVMALGPSGTGKSKSILILLRALSEMGQPHRELRMNPKAVTTADMFGHLDEYSNDWTDGIFTILWRRTLRLKPNEHCWIVLDGPVDSIWIENLNSVLDDNKTLTLANGDRIPMVPNCKVLFEVDNVDNASPATISRCGMVYWSIAALPWYTIFQAWLQSQPKLAEKSVGQLVETLFPRLLKFVSEELQARISFLEAFYIRQFCDLFTGILDEYAELGQLTNLVVFCLIWSVGCLLDADGRIKFDAYIRRTQPNLDLPSDSGHPSTTTVFDYRLDENGNWTPWASYVERTQLASLSLTNFQNILIPNEYNAAIQFMLNTVSKQGKAILLVGDSGTGKTVMIREFLRRFRPDERTSKVYSFSSATTPAMFQRGLESFIERRVGSTYGPPGGKQLTVFIDDIGMPVTNEWGDQIVNELVRQLMEMGGVYSLDKAGEFLTIMDLQFVAAMGTPGGGREDIPMRLKRQFCIFNTTMPNNSAIDHIFYTLTSSYYKPKNGFTERIISMIHQLVPITRLVWDRTKNKMLPTPTRFHYVFNLRDLSRIWQGMTNINAEVYREKESIFTLWQHEVRRVLSDRLVSTEDKNWFDHNLYWTVEPEFPNDLTDLVKEDAFVVNFMRDPPDDESFEMDAEEEAKNREPPKVYEPVYDIEVLRRRIIHLQDQINVNSVSTPSELVFFRDAICHLTRISRAIRNPVGHILLIGLPGSGKQSLARLSAYIAGYQLFSGLTYGESQLYNFMEDLKTIHQVTGARGTGAVLIFAEDKLRDEACLEYINQILTNGYVPNIFLRDELDEVLTELDELLHCTNPKRSMSHDELYEYYRNQVRANLHVVLSFSPIGENFRRRIMNYPGIMEGCVIDWLQEWPQEALLSVARRFLHDFPPVDEAYVNAVANIHTSLTLTCQEYFVLYRQRVNFTPQTFLTYLEQIKETYKGLHVQLNSNAIRMESGVEKLNEAQKSIDELRLVLSQKDIELAEANAKAEQVLTLVTEQAQIAQQVRNRVQQTNEQCENIVLCINADRVTAKEQLSDAIPALMEAEEALNTLRPHDFVMLRKLQKPPHLIMRVMDCVLLMFYARMEPVRVDHDRGALHCSWNEALRMIHNPSFLTVLLHYPKHRMNEELIDLLEPYINAADYTMATAKKVCGNVAGLLSWTLSMIKYFWVSKTVIPLQDKLAALEQKLVKAKIALQESETMLKEKTLILAKVQLEYEDALQRKMQLQEEADICYNRMCTAHKLIEALSSELTRWTEHAMQLKMQANELGGDCIQLAAFLTYAGAFNQQYRNRLMSSWQLEVVKQNIPHRHKLDVIGLFVDQATINDWALQGLPMDEHSIQNGIITANTIRYPLLMDPQEQGKKWLCKLYSNNVTITSFNNQAFITELEDALNYGQPILIDHVSEDVDPAINDVISQKFSKKGRVQTVRLGDRETTVIPGFKLFIANHLPNPDFSPELCSQMTVIDFSITMKGLEDQLLARVISVEREKVEKCRIELMSSVATLRRQISQLEENLLQRLTTCEGSLVDDIDLIQVLQDTKNTSQMVEKQLAQAAEAESETEQAREEYRPVAIRGSILFFLMADLSTVNVMYQHGLPQFMKLFDESLTLSEKCTASQDRIHKIIKFMTVAIWRFTVQSIYKKDRLLFTLILAIRIWYQAGTIRRDELDIFIKAGSAYALVDCPPKPGRWIPDVTWTNLKALSKLPVFSGIMSHVTQHERQWKHWFEKDAPEETPVPGPYEGQIRPFTRLLLIRCWCLDRMLSQAKRFISYALGSVFAEDVLLQPEKLYQQADPTTPIVNLLSVGSDPTPLIEQLARKKHLALRVVSMGQGQEVQAKQAIHAAQLDGSWVLLQNCHLCVDYLNELYTNIMESASKMMASRPAYTLLVSEYSTDSLDTDGPATMPVPSTLTQLHSNTANDSRDTFRLWITTEEHEKFPINLLQISIKFSNEPPEGIKASLLRTYADVSQDFLDSCIGSEWKSMLYALAFLHCTVQERRKYGPLGWSIPYEFTQADFNATIQFIQNHIDYVEFTKRNVKNSGIDWKCVRYMIAEIQYGGRITDNFDLRLLHTFTRVFFHESMFAPDFELATNYRVARLPTVSQYEQYIQSLPSRDSPEAFHLHANADIDHATRASSYIINCIQNMEPKEGNTTVMSGLHAEEQESTSEVSATRENIVTQVCNEMLAKLPEPIAPLKIRDRLEAIGPLQPMSIFLRHELDRLNNVLAVVANTLNDLLMVVEGVVVMSHSLNEAMNAIFEARVPSDWLKGFLTGLRQEIARKKPGWALDSVTLINRVTRMSLDELEEYPVDGVYVHGLYLQGAAWDHRNGRLVEPRPKQLYDMLPIVNITAQLQTGPGQFVGGFSTNETPSGKFIFRPVKSKHKKPNALHAPGSGLAVPLVANKSIRAESMRTALSVSESDSSVPRRKGNFDSTQSESVGNKTQFYSDSAMNNVYVAPVYKKQQRTMLHYVTSLKIACTKTADHWTLRGVAVLGDFR</sequence>
<evidence type="ECO:0000256" key="15">
    <source>
        <dbReference type="SAM" id="MobiDB-lite"/>
    </source>
</evidence>
<dbReference type="FunFam" id="1.20.140.100:FF:000003">
    <property type="entry name" value="Dynein, axonemal, heavy chain 5"/>
    <property type="match status" value="1"/>
</dbReference>
<dbReference type="GO" id="GO:0008569">
    <property type="term" value="F:minus-end-directed microtubule motor activity"/>
    <property type="evidence" value="ECO:0007669"/>
    <property type="project" value="InterPro"/>
</dbReference>
<dbReference type="InterPro" id="IPR004273">
    <property type="entry name" value="Dynein_heavy_D6_P-loop"/>
</dbReference>
<comment type="caution">
    <text evidence="17">The sequence shown here is derived from an EMBL/GenBank/DDBJ whole genome shotgun (WGS) entry which is preliminary data.</text>
</comment>
<keyword evidence="7" id="KW-0067">ATP-binding</keyword>
<dbReference type="InterPro" id="IPR025662">
    <property type="entry name" value="Sigma_54_int_dom_ATP-bd_1"/>
</dbReference>
<dbReference type="GO" id="GO:0097729">
    <property type="term" value="C:9+2 motile cilium"/>
    <property type="evidence" value="ECO:0007669"/>
    <property type="project" value="UniProtKB-ARBA"/>
</dbReference>
<protein>
    <submittedName>
        <fullName evidence="17">Dynein heavy chain</fullName>
    </submittedName>
</protein>
<feature type="domain" description="AAA+ ATPase" evidence="16">
    <location>
        <begin position="2358"/>
        <end position="2487"/>
    </location>
</feature>
<dbReference type="Gene3D" id="1.20.58.1120">
    <property type="match status" value="1"/>
</dbReference>
<dbReference type="FunFam" id="1.10.8.1220:FF:000001">
    <property type="entry name" value="Dynein axonemal heavy chain 5"/>
    <property type="match status" value="1"/>
</dbReference>
<dbReference type="Pfam" id="PF17857">
    <property type="entry name" value="AAA_lid_1"/>
    <property type="match status" value="1"/>
</dbReference>
<evidence type="ECO:0000256" key="9">
    <source>
        <dbReference type="ARBA" id="ARBA00023054"/>
    </source>
</evidence>
<dbReference type="InterPro" id="IPR041228">
    <property type="entry name" value="Dynein_C"/>
</dbReference>
<feature type="region of interest" description="Disordered" evidence="15">
    <location>
        <begin position="4751"/>
        <end position="4778"/>
    </location>
</feature>
<dbReference type="Gene3D" id="1.20.140.100">
    <property type="entry name" value="Dynein heavy chain, N-terminal domain 2"/>
    <property type="match status" value="1"/>
</dbReference>
<evidence type="ECO:0000256" key="14">
    <source>
        <dbReference type="SAM" id="Coils"/>
    </source>
</evidence>
<dbReference type="Pfam" id="PF12774">
    <property type="entry name" value="AAA_6"/>
    <property type="match status" value="1"/>
</dbReference>
<dbReference type="FunFam" id="1.10.8.710:FF:000003">
    <property type="entry name" value="Dynein axonemal heavy chain 5"/>
    <property type="match status" value="1"/>
</dbReference>
<keyword evidence="5" id="KW-0677">Repeat</keyword>
<dbReference type="Gene3D" id="1.20.920.30">
    <property type="match status" value="1"/>
</dbReference>
<dbReference type="Pfam" id="PF18198">
    <property type="entry name" value="AAA_lid_11"/>
    <property type="match status" value="1"/>
</dbReference>
<dbReference type="InterPro" id="IPR043157">
    <property type="entry name" value="Dynein_AAA1S"/>
</dbReference>
<dbReference type="InterPro" id="IPR024743">
    <property type="entry name" value="Dynein_HC_stalk"/>
</dbReference>
<feature type="coiled-coil region" evidence="14">
    <location>
        <begin position="3839"/>
        <end position="3911"/>
    </location>
</feature>
<dbReference type="InterPro" id="IPR035706">
    <property type="entry name" value="AAA_9"/>
</dbReference>
<dbReference type="Pfam" id="PF12777">
    <property type="entry name" value="MT"/>
    <property type="match status" value="1"/>
</dbReference>
<dbReference type="Pfam" id="PF12780">
    <property type="entry name" value="AAA_8"/>
    <property type="match status" value="1"/>
</dbReference>
<keyword evidence="9 14" id="KW-0175">Coiled coil</keyword>
<evidence type="ECO:0000259" key="16">
    <source>
        <dbReference type="SMART" id="SM00382"/>
    </source>
</evidence>
<dbReference type="Gene3D" id="1.10.8.720">
    <property type="entry name" value="Region D6 of dynein motor"/>
    <property type="match status" value="1"/>
</dbReference>